<name>A0A9J6ZTN8_9BACT</name>
<reference evidence="1" key="1">
    <citation type="submission" date="2022-05" db="EMBL/GenBank/DDBJ databases">
        <authorList>
            <person name="Sun X."/>
        </authorList>
    </citation>
    <scope>NUCLEOTIDE SEQUENCE</scope>
    <source>
        <strain evidence="1">Ai-910</strain>
    </source>
</reference>
<organism evidence="1 2">
    <name type="scientific">Xiashengella succiniciproducens</name>
    <dbReference type="NCBI Taxonomy" id="2949635"/>
    <lineage>
        <taxon>Bacteria</taxon>
        <taxon>Pseudomonadati</taxon>
        <taxon>Bacteroidota</taxon>
        <taxon>Bacteroidia</taxon>
        <taxon>Marinilabiliales</taxon>
        <taxon>Marinilabiliaceae</taxon>
        <taxon>Xiashengella</taxon>
    </lineage>
</organism>
<evidence type="ECO:0000313" key="1">
    <source>
        <dbReference type="EMBL" id="URW80979.1"/>
    </source>
</evidence>
<proteinExistence type="predicted"/>
<keyword evidence="2" id="KW-1185">Reference proteome</keyword>
<dbReference type="InterPro" id="IPR010181">
    <property type="entry name" value="CGCAxxGCC_motif"/>
</dbReference>
<dbReference type="NCBIfam" id="TIGR01909">
    <property type="entry name" value="C_GCAxxG_C_C"/>
    <property type="match status" value="1"/>
</dbReference>
<dbReference type="AlphaFoldDB" id="A0A9J6ZTN8"/>
<reference evidence="1" key="2">
    <citation type="submission" date="2022-06" db="EMBL/GenBank/DDBJ databases">
        <title>Xiashengella guii gen. nov. sp. nov., a bacterium isolated form anaerobic digestion tank.</title>
        <authorList>
            <person name="Huang H."/>
        </authorList>
    </citation>
    <scope>NUCLEOTIDE SEQUENCE</scope>
    <source>
        <strain evidence="1">Ai-910</strain>
    </source>
</reference>
<dbReference type="Pfam" id="PF09719">
    <property type="entry name" value="C_GCAxxG_C_C"/>
    <property type="match status" value="1"/>
</dbReference>
<sequence>MEIKRSEQAKETFASGFNCAQSVLSTYGKEYFKNEADALRMASGFGAGMSYRGEVCGAVTAALMVLGLKHGFDKLEDKDAFIEKSRTLIEQFEKENGSILCRKLLCVDVNTPDGLAEARENGLFRKTCPRYIESACNLLEDTL</sequence>
<protein>
    <submittedName>
        <fullName evidence="1">C-GCAxxG-C-C family protein</fullName>
    </submittedName>
</protein>
<dbReference type="EMBL" id="CP098400">
    <property type="protein sequence ID" value="URW80979.1"/>
    <property type="molecule type" value="Genomic_DNA"/>
</dbReference>
<dbReference type="RefSeq" id="WP_250725494.1">
    <property type="nucleotide sequence ID" value="NZ_CP098400.1"/>
</dbReference>
<evidence type="ECO:0000313" key="2">
    <source>
        <dbReference type="Proteomes" id="UP001056426"/>
    </source>
</evidence>
<dbReference type="KEGG" id="alkq:M9189_06395"/>
<gene>
    <name evidence="1" type="ORF">M9189_06395</name>
</gene>
<dbReference type="Proteomes" id="UP001056426">
    <property type="component" value="Chromosome"/>
</dbReference>
<accession>A0A9J6ZTN8</accession>